<evidence type="ECO:0000313" key="12">
    <source>
        <dbReference type="Proteomes" id="UP000781932"/>
    </source>
</evidence>
<dbReference type="Pfam" id="PF05368">
    <property type="entry name" value="NmrA"/>
    <property type="match status" value="1"/>
</dbReference>
<evidence type="ECO:0000256" key="1">
    <source>
        <dbReference type="ARBA" id="ARBA00004875"/>
    </source>
</evidence>
<organism evidence="11 12">
    <name type="scientific">Colletotrichum karsti</name>
    <dbReference type="NCBI Taxonomy" id="1095194"/>
    <lineage>
        <taxon>Eukaryota</taxon>
        <taxon>Fungi</taxon>
        <taxon>Dikarya</taxon>
        <taxon>Ascomycota</taxon>
        <taxon>Pezizomycotina</taxon>
        <taxon>Sordariomycetes</taxon>
        <taxon>Hypocreomycetidae</taxon>
        <taxon>Glomerellales</taxon>
        <taxon>Glomerellaceae</taxon>
        <taxon>Colletotrichum</taxon>
        <taxon>Colletotrichum boninense species complex</taxon>
    </lineage>
</organism>
<dbReference type="InterPro" id="IPR027417">
    <property type="entry name" value="P-loop_NTPase"/>
</dbReference>
<dbReference type="GO" id="GO:0005975">
    <property type="term" value="P:carbohydrate metabolic process"/>
    <property type="evidence" value="ECO:0007669"/>
    <property type="project" value="InterPro"/>
</dbReference>
<dbReference type="AlphaFoldDB" id="A0A9P6HWQ5"/>
<accession>A0A9P6HWQ5</accession>
<comment type="similarity">
    <text evidence="2">Belongs to the gluconokinase GntK/GntV family.</text>
</comment>
<dbReference type="SUPFAM" id="SSF52540">
    <property type="entry name" value="P-loop containing nucleoside triphosphate hydrolases"/>
    <property type="match status" value="1"/>
</dbReference>
<dbReference type="InterPro" id="IPR036291">
    <property type="entry name" value="NAD(P)-bd_dom_sf"/>
</dbReference>
<dbReference type="SUPFAM" id="SSF51735">
    <property type="entry name" value="NAD(P)-binding Rossmann-fold domains"/>
    <property type="match status" value="1"/>
</dbReference>
<dbReference type="GO" id="GO:0046316">
    <property type="term" value="F:gluconokinase activity"/>
    <property type="evidence" value="ECO:0007669"/>
    <property type="project" value="UniProtKB-EC"/>
</dbReference>
<dbReference type="InterPro" id="IPR008030">
    <property type="entry name" value="NmrA-like"/>
</dbReference>
<dbReference type="OrthoDB" id="275177at2759"/>
<dbReference type="EMBL" id="JAATWM020000035">
    <property type="protein sequence ID" value="KAF9872888.1"/>
    <property type="molecule type" value="Genomic_DNA"/>
</dbReference>
<reference evidence="11" key="2">
    <citation type="submission" date="2020-11" db="EMBL/GenBank/DDBJ databases">
        <title>Whole genome sequencing of Colletotrichum sp.</title>
        <authorList>
            <person name="Li H."/>
        </authorList>
    </citation>
    <scope>NUCLEOTIDE SEQUENCE</scope>
    <source>
        <strain evidence="11">CkLH20</strain>
    </source>
</reference>
<evidence type="ECO:0000256" key="2">
    <source>
        <dbReference type="ARBA" id="ARBA00008420"/>
    </source>
</evidence>
<proteinExistence type="inferred from homology"/>
<keyword evidence="4" id="KW-0808">Transferase</keyword>
<evidence type="ECO:0000313" key="11">
    <source>
        <dbReference type="EMBL" id="KAF9872888.1"/>
    </source>
</evidence>
<dbReference type="Pfam" id="PF13238">
    <property type="entry name" value="AAA_18"/>
    <property type="match status" value="1"/>
</dbReference>
<gene>
    <name evidence="11" type="ORF">CkaCkLH20_09751</name>
</gene>
<dbReference type="CDD" id="cd02021">
    <property type="entry name" value="GntK"/>
    <property type="match status" value="1"/>
</dbReference>
<sequence length="478" mass="53423">MSRPKQHIIFLTGPTGTGKTTIAKYLTEQLHMTFIEGDDYHPKENVEKMHRGEPLTDEDRWGWLDALRDEALKELECDLHGVVVTCSALKRTYRDMLRGASHPEKDIFVNFVTLHAPEDVLFERVKNRHGHFAGANLVHSQFQSLDPPHEDEPDVVGVDVQPPVDEVKKDALAKMLRVGIAGGSNGIGKAISDAIKSRQEWEVVILGRKASGSMQEDGILETHQIHTVICAISFQHESAIQNQLNLIEAAVQSSCTKKFMPSEFGIIYKPEHIRGLPLYAGKFEAVQRLETSNLEYTRFSNGLFMDYFFDPYIPSAFPINIPLWVDLAENFASIPGDGTQSLVMTHSRDVGQFVAALIELDKWQETRYCLTGDRLTVNEFVQIAESVKGVKFEKHYDSLEELDNGQTTLLPSVRATLPTGAEAAVVQRLIADAGARVVRGEMDLPQNGSLNEMFPELQTLKVQDAVKIWFAGQEGKPT</sequence>
<evidence type="ECO:0000256" key="7">
    <source>
        <dbReference type="ARBA" id="ARBA00022840"/>
    </source>
</evidence>
<name>A0A9P6HWQ5_9PEZI</name>
<comment type="pathway">
    <text evidence="1">Carbohydrate acid metabolism; D-gluconate degradation.</text>
</comment>
<dbReference type="GO" id="GO:0005737">
    <property type="term" value="C:cytoplasm"/>
    <property type="evidence" value="ECO:0007669"/>
    <property type="project" value="TreeGrafter"/>
</dbReference>
<keyword evidence="6" id="KW-0418">Kinase</keyword>
<dbReference type="RefSeq" id="XP_038742349.1">
    <property type="nucleotide sequence ID" value="XM_038892466.1"/>
</dbReference>
<keyword evidence="7" id="KW-0067">ATP-binding</keyword>
<dbReference type="Gene3D" id="3.40.50.300">
    <property type="entry name" value="P-loop containing nucleotide triphosphate hydrolases"/>
    <property type="match status" value="1"/>
</dbReference>
<dbReference type="NCBIfam" id="TIGR01313">
    <property type="entry name" value="therm_gnt_kin"/>
    <property type="match status" value="1"/>
</dbReference>
<evidence type="ECO:0000256" key="9">
    <source>
        <dbReference type="ARBA" id="ARBA00048090"/>
    </source>
</evidence>
<dbReference type="EC" id="2.7.1.12" evidence="3"/>
<keyword evidence="5" id="KW-0547">Nucleotide-binding</keyword>
<comment type="catalytic activity">
    <reaction evidence="9">
        <text>D-gluconate + ATP = 6-phospho-D-gluconate + ADP + H(+)</text>
        <dbReference type="Rhea" id="RHEA:19433"/>
        <dbReference type="ChEBI" id="CHEBI:15378"/>
        <dbReference type="ChEBI" id="CHEBI:18391"/>
        <dbReference type="ChEBI" id="CHEBI:30616"/>
        <dbReference type="ChEBI" id="CHEBI:58759"/>
        <dbReference type="ChEBI" id="CHEBI:456216"/>
        <dbReference type="EC" id="2.7.1.12"/>
    </reaction>
</comment>
<evidence type="ECO:0000256" key="8">
    <source>
        <dbReference type="ARBA" id="ARBA00029835"/>
    </source>
</evidence>
<protein>
    <recommendedName>
        <fullName evidence="3">gluconokinase</fullName>
        <ecNumber evidence="3">2.7.1.12</ecNumber>
    </recommendedName>
    <alternativeName>
        <fullName evidence="8">Gluconate kinase</fullName>
    </alternativeName>
</protein>
<evidence type="ECO:0000259" key="10">
    <source>
        <dbReference type="Pfam" id="PF05368"/>
    </source>
</evidence>
<reference evidence="11" key="1">
    <citation type="submission" date="2020-03" db="EMBL/GenBank/DDBJ databases">
        <authorList>
            <person name="He L."/>
        </authorList>
    </citation>
    <scope>NUCLEOTIDE SEQUENCE</scope>
    <source>
        <strain evidence="11">CkLH20</strain>
    </source>
</reference>
<dbReference type="PANTHER" id="PTHR43442">
    <property type="entry name" value="GLUCONOKINASE-RELATED"/>
    <property type="match status" value="1"/>
</dbReference>
<evidence type="ECO:0000256" key="6">
    <source>
        <dbReference type="ARBA" id="ARBA00022777"/>
    </source>
</evidence>
<dbReference type="GeneID" id="62165540"/>
<dbReference type="GO" id="GO:0005524">
    <property type="term" value="F:ATP binding"/>
    <property type="evidence" value="ECO:0007669"/>
    <property type="project" value="UniProtKB-KW"/>
</dbReference>
<dbReference type="Gene3D" id="3.40.50.720">
    <property type="entry name" value="NAD(P)-binding Rossmann-like Domain"/>
    <property type="match status" value="1"/>
</dbReference>
<dbReference type="PANTHER" id="PTHR43442:SF3">
    <property type="entry name" value="GLUCONOKINASE-RELATED"/>
    <property type="match status" value="1"/>
</dbReference>
<evidence type="ECO:0000256" key="4">
    <source>
        <dbReference type="ARBA" id="ARBA00022679"/>
    </source>
</evidence>
<evidence type="ECO:0000256" key="5">
    <source>
        <dbReference type="ARBA" id="ARBA00022741"/>
    </source>
</evidence>
<dbReference type="Proteomes" id="UP000781932">
    <property type="component" value="Unassembled WGS sequence"/>
</dbReference>
<keyword evidence="12" id="KW-1185">Reference proteome</keyword>
<comment type="caution">
    <text evidence="11">The sequence shown here is derived from an EMBL/GenBank/DDBJ whole genome shotgun (WGS) entry which is preliminary data.</text>
</comment>
<evidence type="ECO:0000256" key="3">
    <source>
        <dbReference type="ARBA" id="ARBA00012054"/>
    </source>
</evidence>
<dbReference type="InterPro" id="IPR006001">
    <property type="entry name" value="Therm_gnt_kin"/>
</dbReference>
<feature type="domain" description="NmrA-like" evidence="10">
    <location>
        <begin position="224"/>
        <end position="397"/>
    </location>
</feature>